<evidence type="ECO:0000256" key="5">
    <source>
        <dbReference type="ARBA" id="ARBA00049957"/>
    </source>
</evidence>
<dbReference type="GO" id="GO:0006281">
    <property type="term" value="P:DNA repair"/>
    <property type="evidence" value="ECO:0007669"/>
    <property type="project" value="InterPro"/>
</dbReference>
<dbReference type="SMART" id="SM00278">
    <property type="entry name" value="HhH1"/>
    <property type="match status" value="1"/>
</dbReference>
<comment type="caution">
    <text evidence="10">The sequence shown here is derived from an EMBL/GenBank/DDBJ whole genome shotgun (WGS) entry which is preliminary data.</text>
</comment>
<feature type="domain" description="5'-3' exonuclease" evidence="9">
    <location>
        <begin position="1"/>
        <end position="249"/>
    </location>
</feature>
<dbReference type="CDD" id="cd09859">
    <property type="entry name" value="PIN_53EXO"/>
    <property type="match status" value="1"/>
</dbReference>
<keyword evidence="11" id="KW-1185">Reference proteome</keyword>
<evidence type="ECO:0000256" key="3">
    <source>
        <dbReference type="ARBA" id="ARBA00022839"/>
    </source>
</evidence>
<dbReference type="PANTHER" id="PTHR42646:SF2">
    <property type="entry name" value="5'-3' EXONUCLEASE FAMILY PROTEIN"/>
    <property type="match status" value="1"/>
</dbReference>
<evidence type="ECO:0000313" key="10">
    <source>
        <dbReference type="EMBL" id="PRZ40774.1"/>
    </source>
</evidence>
<dbReference type="SMART" id="SM00279">
    <property type="entry name" value="HhH2"/>
    <property type="match status" value="1"/>
</dbReference>
<dbReference type="SUPFAM" id="SSF88723">
    <property type="entry name" value="PIN domain-like"/>
    <property type="match status" value="1"/>
</dbReference>
<dbReference type="Proteomes" id="UP000237752">
    <property type="component" value="Unassembled WGS sequence"/>
</dbReference>
<protein>
    <recommendedName>
        <fullName evidence="6">5'-3' exonuclease</fullName>
    </recommendedName>
</protein>
<dbReference type="InterPro" id="IPR008918">
    <property type="entry name" value="HhH2"/>
</dbReference>
<keyword evidence="2" id="KW-0378">Hydrolase</keyword>
<dbReference type="InterPro" id="IPR036279">
    <property type="entry name" value="5-3_exonuclease_C_sf"/>
</dbReference>
<evidence type="ECO:0000256" key="4">
    <source>
        <dbReference type="ARBA" id="ARBA00023125"/>
    </source>
</evidence>
<dbReference type="EMBL" id="PVUE01000014">
    <property type="protein sequence ID" value="PRZ40774.1"/>
    <property type="molecule type" value="Genomic_DNA"/>
</dbReference>
<feature type="compositionally biased region" description="Polar residues" evidence="7">
    <location>
        <begin position="313"/>
        <end position="324"/>
    </location>
</feature>
<dbReference type="CDD" id="cd09898">
    <property type="entry name" value="H3TH_53EXO"/>
    <property type="match status" value="1"/>
</dbReference>
<dbReference type="GO" id="GO:0008409">
    <property type="term" value="F:5'-3' exonuclease activity"/>
    <property type="evidence" value="ECO:0007669"/>
    <property type="project" value="InterPro"/>
</dbReference>
<feature type="domain" description="Helix-hairpin-helix DNA-binding motif class 1" evidence="8">
    <location>
        <begin position="166"/>
        <end position="185"/>
    </location>
</feature>
<keyword evidence="4" id="KW-0238">DNA-binding</keyword>
<keyword evidence="3" id="KW-0269">Exonuclease</keyword>
<name>A0A2T0ZWW3_9ACTN</name>
<dbReference type="InterPro" id="IPR038969">
    <property type="entry name" value="FEN"/>
</dbReference>
<evidence type="ECO:0000259" key="9">
    <source>
        <dbReference type="SMART" id="SM00475"/>
    </source>
</evidence>
<dbReference type="GO" id="GO:0017108">
    <property type="term" value="F:5'-flap endonuclease activity"/>
    <property type="evidence" value="ECO:0007669"/>
    <property type="project" value="InterPro"/>
</dbReference>
<dbReference type="GO" id="GO:0033567">
    <property type="term" value="P:DNA replication, Okazaki fragment processing"/>
    <property type="evidence" value="ECO:0007669"/>
    <property type="project" value="InterPro"/>
</dbReference>
<evidence type="ECO:0000313" key="11">
    <source>
        <dbReference type="Proteomes" id="UP000237752"/>
    </source>
</evidence>
<dbReference type="GO" id="GO:0003677">
    <property type="term" value="F:DNA binding"/>
    <property type="evidence" value="ECO:0007669"/>
    <property type="project" value="UniProtKB-KW"/>
</dbReference>
<organism evidence="10 11">
    <name type="scientific">Antricoccus suffuscus</name>
    <dbReference type="NCBI Taxonomy" id="1629062"/>
    <lineage>
        <taxon>Bacteria</taxon>
        <taxon>Bacillati</taxon>
        <taxon>Actinomycetota</taxon>
        <taxon>Actinomycetes</taxon>
        <taxon>Geodermatophilales</taxon>
        <taxon>Antricoccaceae</taxon>
        <taxon>Antricoccus</taxon>
    </lineage>
</organism>
<dbReference type="Gene3D" id="1.10.150.20">
    <property type="entry name" value="5' to 3' exonuclease, C-terminal subdomain"/>
    <property type="match status" value="1"/>
</dbReference>
<evidence type="ECO:0000259" key="8">
    <source>
        <dbReference type="SMART" id="SM00278"/>
    </source>
</evidence>
<dbReference type="Gene3D" id="3.40.50.1010">
    <property type="entry name" value="5'-nuclease"/>
    <property type="match status" value="1"/>
</dbReference>
<dbReference type="InterPro" id="IPR020045">
    <property type="entry name" value="DNA_polI_H3TH"/>
</dbReference>
<feature type="region of interest" description="Disordered" evidence="7">
    <location>
        <begin position="297"/>
        <end position="338"/>
    </location>
</feature>
<evidence type="ECO:0000256" key="2">
    <source>
        <dbReference type="ARBA" id="ARBA00022801"/>
    </source>
</evidence>
<dbReference type="InterPro" id="IPR020046">
    <property type="entry name" value="5-3_exonucl_a-hlix_arch_N"/>
</dbReference>
<dbReference type="PANTHER" id="PTHR42646">
    <property type="entry name" value="FLAP ENDONUCLEASE XNI"/>
    <property type="match status" value="1"/>
</dbReference>
<evidence type="ECO:0000256" key="6">
    <source>
        <dbReference type="ARBA" id="ARBA00050026"/>
    </source>
</evidence>
<dbReference type="AlphaFoldDB" id="A0A2T0ZWW3"/>
<dbReference type="Pfam" id="PF02739">
    <property type="entry name" value="5_3_exonuc_N"/>
    <property type="match status" value="1"/>
</dbReference>
<dbReference type="SMART" id="SM00475">
    <property type="entry name" value="53EXOc"/>
    <property type="match status" value="1"/>
</dbReference>
<reference evidence="10 11" key="1">
    <citation type="submission" date="2018-03" db="EMBL/GenBank/DDBJ databases">
        <title>Genomic Encyclopedia of Archaeal and Bacterial Type Strains, Phase II (KMG-II): from individual species to whole genera.</title>
        <authorList>
            <person name="Goeker M."/>
        </authorList>
    </citation>
    <scope>NUCLEOTIDE SEQUENCE [LARGE SCALE GENOMIC DNA]</scope>
    <source>
        <strain evidence="10 11">DSM 100065</strain>
    </source>
</reference>
<accession>A0A2T0ZWW3</accession>
<gene>
    <name evidence="10" type="ORF">CLV47_11471</name>
</gene>
<sequence length="338" mass="35599">MRTSDGRASWAVHGFTSLLIGAVTRAGADALVIGFDDHTTSVRKDAHPSYKATRLEKPPELVAQIAGTISMLRDAGICVVVPDGLEADDVLASASRAGCAAGWRVVIATSDRDSFALINEHTSVLRLLNGGIAGSPVLTPDRLHTMYGVRPEQYRDYAAMRGDASDNLKGIPGIGKKTAQKLLARYGSTQAAFDAVDADPGGVGATLGRAMATKLADATNRAAFATTSKIMTMRTDVPLGLDFDDADGLGRLPLSPDLLIPALDSWELTGLQESALRTLGGFAAVSRTQVDPYANLQFPVAEPPDHSDDATGLPTSSTTVTAQPRRSEPADQLELTLF</sequence>
<keyword evidence="1" id="KW-0540">Nuclease</keyword>
<proteinExistence type="predicted"/>
<evidence type="ECO:0000256" key="1">
    <source>
        <dbReference type="ARBA" id="ARBA00022722"/>
    </source>
</evidence>
<dbReference type="SUPFAM" id="SSF47807">
    <property type="entry name" value="5' to 3' exonuclease, C-terminal subdomain"/>
    <property type="match status" value="1"/>
</dbReference>
<dbReference type="InterPro" id="IPR003583">
    <property type="entry name" value="Hlx-hairpin-Hlx_DNA-bd_motif"/>
</dbReference>
<dbReference type="InterPro" id="IPR002421">
    <property type="entry name" value="5-3_exonuclease"/>
</dbReference>
<dbReference type="InterPro" id="IPR029060">
    <property type="entry name" value="PIN-like_dom_sf"/>
</dbReference>
<evidence type="ECO:0000256" key="7">
    <source>
        <dbReference type="SAM" id="MobiDB-lite"/>
    </source>
</evidence>
<comment type="function">
    <text evidence="5">5'-3' exonuclease acting preferentially on double-stranded DNA.</text>
</comment>
<dbReference type="Pfam" id="PF01367">
    <property type="entry name" value="5_3_exonuc"/>
    <property type="match status" value="1"/>
</dbReference>